<protein>
    <submittedName>
        <fullName evidence="2">Uncharacterized protein</fullName>
    </submittedName>
</protein>
<dbReference type="EMBL" id="MU620903">
    <property type="protein sequence ID" value="KAI8581980.1"/>
    <property type="molecule type" value="Genomic_DNA"/>
</dbReference>
<name>A0AAD5EGR5_UMBRA</name>
<dbReference type="PANTHER" id="PTHR28255">
    <property type="match status" value="1"/>
</dbReference>
<evidence type="ECO:0000256" key="1">
    <source>
        <dbReference type="SAM" id="MobiDB-lite"/>
    </source>
</evidence>
<evidence type="ECO:0000313" key="2">
    <source>
        <dbReference type="EMBL" id="KAI8581980.1"/>
    </source>
</evidence>
<reference evidence="2" key="2">
    <citation type="journal article" date="2022" name="Proc. Natl. Acad. Sci. U.S.A.">
        <title>Diploid-dominant life cycles characterize the early evolution of Fungi.</title>
        <authorList>
            <person name="Amses K.R."/>
            <person name="Simmons D.R."/>
            <person name="Longcore J.E."/>
            <person name="Mondo S.J."/>
            <person name="Seto K."/>
            <person name="Jeronimo G.H."/>
            <person name="Bonds A.E."/>
            <person name="Quandt C.A."/>
            <person name="Davis W.J."/>
            <person name="Chang Y."/>
            <person name="Federici B.A."/>
            <person name="Kuo A."/>
            <person name="LaButti K."/>
            <person name="Pangilinan J."/>
            <person name="Andreopoulos W."/>
            <person name="Tritt A."/>
            <person name="Riley R."/>
            <person name="Hundley H."/>
            <person name="Johnson J."/>
            <person name="Lipzen A."/>
            <person name="Barry K."/>
            <person name="Lang B.F."/>
            <person name="Cuomo C.A."/>
            <person name="Buchler N.E."/>
            <person name="Grigoriev I.V."/>
            <person name="Spatafora J.W."/>
            <person name="Stajich J.E."/>
            <person name="James T.Y."/>
        </authorList>
    </citation>
    <scope>NUCLEOTIDE SEQUENCE</scope>
    <source>
        <strain evidence="2">AG</strain>
    </source>
</reference>
<accession>A0AAD5EGR5</accession>
<dbReference type="PANTHER" id="PTHR28255:SF1">
    <property type="entry name" value="UPF0303 PROTEIN YBR137W"/>
    <property type="match status" value="1"/>
</dbReference>
<evidence type="ECO:0000313" key="3">
    <source>
        <dbReference type="Proteomes" id="UP001206595"/>
    </source>
</evidence>
<dbReference type="InterPro" id="IPR010371">
    <property type="entry name" value="YBR137W-like"/>
</dbReference>
<dbReference type="InterPro" id="IPR038084">
    <property type="entry name" value="PduO/GlcC-like_sf"/>
</dbReference>
<dbReference type="Pfam" id="PF03928">
    <property type="entry name" value="HbpS-like"/>
    <property type="match status" value="1"/>
</dbReference>
<dbReference type="AlphaFoldDB" id="A0AAD5EGR5"/>
<proteinExistence type="predicted"/>
<feature type="region of interest" description="Disordered" evidence="1">
    <location>
        <begin position="106"/>
        <end position="181"/>
    </location>
</feature>
<comment type="caution">
    <text evidence="2">The sequence shown here is derived from an EMBL/GenBank/DDBJ whole genome shotgun (WGS) entry which is preliminary data.</text>
</comment>
<keyword evidence="3" id="KW-1185">Reference proteome</keyword>
<sequence length="360" mass="41552">MSNGYYQSFCASCRQCLRCRLRRGCRCTPLPVLDWSRDHTRDGALDFRKKKISSQNNARDLPAIKQHLARENPQIDWNNMDEFVVNLCMNCDRKWRKFRDGYLHEHDHSEPPQHSATTEMRSTEPPPPPHIRQLHPEPTSLHFESDEHNRPLITRSMESSPEVTYQRKRRRRDTVMSEHHQLTSSNFALNPTSHRFFEQELHFRRTIFTPDHALQLGLAIIDLAKSQPQNPLVVDITLNGYQVFRFAMQGTGPDDDEWIRRKRNVVDRFRHSSALVQSQIDYLGSNAVERYPIHDPRYGFYPGSFPIIVSGVGVVGSITVAGSNLRADHDVIIAALQKLTTEQPPQNDKAGPEGFRQPIT</sequence>
<gene>
    <name evidence="2" type="ORF">K450DRAFT_230216</name>
</gene>
<dbReference type="SUPFAM" id="SSF143744">
    <property type="entry name" value="GlcG-like"/>
    <property type="match status" value="1"/>
</dbReference>
<dbReference type="Gene3D" id="3.30.450.150">
    <property type="entry name" value="Haem-degrading domain"/>
    <property type="match status" value="1"/>
</dbReference>
<organism evidence="2 3">
    <name type="scientific">Umbelopsis ramanniana AG</name>
    <dbReference type="NCBI Taxonomy" id="1314678"/>
    <lineage>
        <taxon>Eukaryota</taxon>
        <taxon>Fungi</taxon>
        <taxon>Fungi incertae sedis</taxon>
        <taxon>Mucoromycota</taxon>
        <taxon>Mucoromycotina</taxon>
        <taxon>Umbelopsidomycetes</taxon>
        <taxon>Umbelopsidales</taxon>
        <taxon>Umbelopsidaceae</taxon>
        <taxon>Umbelopsis</taxon>
    </lineage>
</organism>
<reference evidence="2" key="1">
    <citation type="submission" date="2021-06" db="EMBL/GenBank/DDBJ databases">
        <authorList>
            <consortium name="DOE Joint Genome Institute"/>
            <person name="Mondo S.J."/>
            <person name="Amses K.R."/>
            <person name="Simmons D.R."/>
            <person name="Longcore J.E."/>
            <person name="Seto K."/>
            <person name="Alves G.H."/>
            <person name="Bonds A.E."/>
            <person name="Quandt C.A."/>
            <person name="Davis W.J."/>
            <person name="Chang Y."/>
            <person name="Letcher P.M."/>
            <person name="Powell M.J."/>
            <person name="Kuo A."/>
            <person name="Labutti K."/>
            <person name="Pangilinan J."/>
            <person name="Andreopoulos W."/>
            <person name="Tritt A."/>
            <person name="Riley R."/>
            <person name="Hundley H."/>
            <person name="Johnson J."/>
            <person name="Lipzen A."/>
            <person name="Barry K."/>
            <person name="Berbee M.L."/>
            <person name="Buchler N.E."/>
            <person name="Grigoriev I.V."/>
            <person name="Spatafora J.W."/>
            <person name="Stajich J.E."/>
            <person name="James T.Y."/>
        </authorList>
    </citation>
    <scope>NUCLEOTIDE SEQUENCE</scope>
    <source>
        <strain evidence="2">AG</strain>
    </source>
</reference>
<dbReference type="RefSeq" id="XP_051446984.1">
    <property type="nucleotide sequence ID" value="XM_051587215.1"/>
</dbReference>
<dbReference type="GeneID" id="75912562"/>
<dbReference type="InterPro" id="IPR005624">
    <property type="entry name" value="PduO/GlcC-like"/>
</dbReference>
<dbReference type="Proteomes" id="UP001206595">
    <property type="component" value="Unassembled WGS sequence"/>
</dbReference>